<sequence>MLHHQQDQHAAVPSRPPESQTFVLGSCSRVASVIPGQPAPFASRPQDVIPGQYHAMKHKRNISRSGRDSVEIPGSFGPSFSRDAVVAYNGETWRKRKTPVVKPTNSAQSSDAVLQHVSLDSSAFLGFSPAYENKTSNMGSASIANHALAQ</sequence>
<name>A0A8E5HQ74_USTVR</name>
<proteinExistence type="predicted"/>
<dbReference type="KEGG" id="uvi:66064543"/>
<gene>
    <name evidence="2" type="ORF">UV8b_03765</name>
</gene>
<dbReference type="RefSeq" id="XP_042997197.1">
    <property type="nucleotide sequence ID" value="XM_043141263.1"/>
</dbReference>
<evidence type="ECO:0000256" key="1">
    <source>
        <dbReference type="SAM" id="MobiDB-lite"/>
    </source>
</evidence>
<organism evidence="2 3">
    <name type="scientific">Ustilaginoidea virens</name>
    <name type="common">Rice false smut fungus</name>
    <name type="synonym">Villosiclava virens</name>
    <dbReference type="NCBI Taxonomy" id="1159556"/>
    <lineage>
        <taxon>Eukaryota</taxon>
        <taxon>Fungi</taxon>
        <taxon>Dikarya</taxon>
        <taxon>Ascomycota</taxon>
        <taxon>Pezizomycotina</taxon>
        <taxon>Sordariomycetes</taxon>
        <taxon>Hypocreomycetidae</taxon>
        <taxon>Hypocreales</taxon>
        <taxon>Clavicipitaceae</taxon>
        <taxon>Ustilaginoidea</taxon>
    </lineage>
</organism>
<dbReference type="Proteomes" id="UP000027002">
    <property type="component" value="Chromosome 3"/>
</dbReference>
<evidence type="ECO:0000313" key="3">
    <source>
        <dbReference type="Proteomes" id="UP000027002"/>
    </source>
</evidence>
<feature type="region of interest" description="Disordered" evidence="1">
    <location>
        <begin position="1"/>
        <end position="20"/>
    </location>
</feature>
<keyword evidence="3" id="KW-1185">Reference proteome</keyword>
<dbReference type="AlphaFoldDB" id="A0A8E5HQ74"/>
<protein>
    <submittedName>
        <fullName evidence="2">Uncharacterized protein</fullName>
    </submittedName>
</protein>
<dbReference type="EMBL" id="CP072755">
    <property type="protein sequence ID" value="QUC19524.1"/>
    <property type="molecule type" value="Genomic_DNA"/>
</dbReference>
<reference evidence="2" key="1">
    <citation type="submission" date="2020-03" db="EMBL/GenBank/DDBJ databases">
        <title>A mixture of massive structural variations and highly conserved coding sequences in Ustilaginoidea virens genome.</title>
        <authorList>
            <person name="Zhang K."/>
            <person name="Zhao Z."/>
            <person name="Zhang Z."/>
            <person name="Li Y."/>
            <person name="Hsiang T."/>
            <person name="Sun W."/>
        </authorList>
    </citation>
    <scope>NUCLEOTIDE SEQUENCE</scope>
    <source>
        <strain evidence="2">UV-8b</strain>
    </source>
</reference>
<accession>A0A8E5HQ74</accession>
<dbReference type="GeneID" id="66064543"/>
<evidence type="ECO:0000313" key="2">
    <source>
        <dbReference type="EMBL" id="QUC19524.1"/>
    </source>
</evidence>